<dbReference type="EMBL" id="CP126216">
    <property type="protein sequence ID" value="WIA18471.1"/>
    <property type="molecule type" value="Genomic_DNA"/>
</dbReference>
<gene>
    <name evidence="2" type="ORF">OEZ85_009927</name>
</gene>
<dbReference type="InterPro" id="IPR036291">
    <property type="entry name" value="NAD(P)-bd_dom_sf"/>
</dbReference>
<protein>
    <recommendedName>
        <fullName evidence="1">RmlD-like substrate binding domain-containing protein</fullName>
    </recommendedName>
</protein>
<dbReference type="SUPFAM" id="SSF51735">
    <property type="entry name" value="NAD(P)-binding Rossmann-fold domains"/>
    <property type="match status" value="1"/>
</dbReference>
<dbReference type="CDD" id="cd05254">
    <property type="entry name" value="dTDP_HR_like_SDR_e"/>
    <property type="match status" value="1"/>
</dbReference>
<dbReference type="Proteomes" id="UP001244341">
    <property type="component" value="Chromosome 9b"/>
</dbReference>
<name>A0ABY8UDC6_TETOB</name>
<dbReference type="Pfam" id="PF04321">
    <property type="entry name" value="RmlD_sub_bind"/>
    <property type="match status" value="1"/>
</dbReference>
<evidence type="ECO:0000259" key="1">
    <source>
        <dbReference type="Pfam" id="PF04321"/>
    </source>
</evidence>
<feature type="domain" description="RmlD-like substrate binding" evidence="1">
    <location>
        <begin position="43"/>
        <end position="364"/>
    </location>
</feature>
<dbReference type="InterPro" id="IPR029903">
    <property type="entry name" value="RmlD-like-bd"/>
</dbReference>
<organism evidence="2 3">
    <name type="scientific">Tetradesmus obliquus</name>
    <name type="common">Green alga</name>
    <name type="synonym">Acutodesmus obliquus</name>
    <dbReference type="NCBI Taxonomy" id="3088"/>
    <lineage>
        <taxon>Eukaryota</taxon>
        <taxon>Viridiplantae</taxon>
        <taxon>Chlorophyta</taxon>
        <taxon>core chlorophytes</taxon>
        <taxon>Chlorophyceae</taxon>
        <taxon>CS clade</taxon>
        <taxon>Sphaeropleales</taxon>
        <taxon>Scenedesmaceae</taxon>
        <taxon>Tetradesmus</taxon>
    </lineage>
</organism>
<evidence type="ECO:0000313" key="3">
    <source>
        <dbReference type="Proteomes" id="UP001244341"/>
    </source>
</evidence>
<dbReference type="Gene3D" id="3.40.50.720">
    <property type="entry name" value="NAD(P)-binding Rossmann-like Domain"/>
    <property type="match status" value="1"/>
</dbReference>
<keyword evidence="3" id="KW-1185">Reference proteome</keyword>
<dbReference type="PANTHER" id="PTHR43242">
    <property type="entry name" value="NAD(P)-BINDING ROSSMANN-FOLD SUPERFAMILY PROTEIN"/>
    <property type="match status" value="1"/>
</dbReference>
<reference evidence="2 3" key="1">
    <citation type="submission" date="2023-05" db="EMBL/GenBank/DDBJ databases">
        <title>A 100% complete, gapless, phased diploid assembly of the Scenedesmus obliquus UTEX 3031 genome.</title>
        <authorList>
            <person name="Biondi T.C."/>
            <person name="Hanschen E.R."/>
            <person name="Kwon T."/>
            <person name="Eng W."/>
            <person name="Kruse C.P.S."/>
            <person name="Koehler S.I."/>
            <person name="Kunde Y."/>
            <person name="Gleasner C.D."/>
            <person name="You Mak K.T."/>
            <person name="Polle J."/>
            <person name="Hovde B.T."/>
            <person name="Starkenburg S.R."/>
        </authorList>
    </citation>
    <scope>NUCLEOTIDE SEQUENCE [LARGE SCALE GENOMIC DNA]</scope>
    <source>
        <strain evidence="2 3">DOE0152z</strain>
    </source>
</reference>
<sequence>MSSKLEQYLAAAEPGVFQAQLSASPVSKQPAMVTTSDSSSRTRVLITGGSGYLGQFLIAALKQSHSIAYTYLHNAITAHPVNAEPFKVDLATGEGLQEAVLQFKPQVVVNCAALSQPAACERDYEACRKLNVPSKLVEALKQLQRKAGIDALLIHISTDQVYDGSRPDWAETDPTQPVNAYGRSKLEAEQNLAAAYLHKHVVLRASLIYGPQPPLQAVGRPLFVQFVESQLAQGIETSFFVDEFRSAVYVNDICEVVKLVISKYSAAAAAAAAAPSDTGDACHLAALPHSIYNMGGPERLGRHDMAMAVAQHCGHSSKAIKPANSADVQRGYSSPADISMKMEQLLADMPSIRLTPFAEGLAAIFPSKAA</sequence>
<evidence type="ECO:0000313" key="2">
    <source>
        <dbReference type="EMBL" id="WIA18471.1"/>
    </source>
</evidence>
<accession>A0ABY8UDC6</accession>
<dbReference type="PANTHER" id="PTHR43242:SF1">
    <property type="entry name" value="NAD(P)-BINDING ROSSMANN-FOLD SUPERFAMILY PROTEIN"/>
    <property type="match status" value="1"/>
</dbReference>
<proteinExistence type="predicted"/>